<evidence type="ECO:0000313" key="1">
    <source>
        <dbReference type="EMBL" id="PVU93341.1"/>
    </source>
</evidence>
<proteinExistence type="predicted"/>
<gene>
    <name evidence="1" type="ORF">BB561_003328</name>
</gene>
<evidence type="ECO:0000313" key="2">
    <source>
        <dbReference type="Proteomes" id="UP000245383"/>
    </source>
</evidence>
<protein>
    <submittedName>
        <fullName evidence="1">Uncharacterized protein</fullName>
    </submittedName>
</protein>
<dbReference type="EMBL" id="MBFR01000131">
    <property type="protein sequence ID" value="PVU93341.1"/>
    <property type="molecule type" value="Genomic_DNA"/>
</dbReference>
<name>A0A2T9YLZ3_9FUNG</name>
<comment type="caution">
    <text evidence="1">The sequence shown here is derived from an EMBL/GenBank/DDBJ whole genome shotgun (WGS) entry which is preliminary data.</text>
</comment>
<keyword evidence="2" id="KW-1185">Reference proteome</keyword>
<sequence>MNNSNFNSYDSLREIQDTLQQGFIDNIDIEKELAFWSQASVQIESQASPDPNFNQEVKISNPFVFNAKKTSLKNDHLSTSKSTASSQILNEHNADYIVNRLLGLSSQYEQAT</sequence>
<organism evidence="1 2">
    <name type="scientific">Smittium simulii</name>
    <dbReference type="NCBI Taxonomy" id="133385"/>
    <lineage>
        <taxon>Eukaryota</taxon>
        <taxon>Fungi</taxon>
        <taxon>Fungi incertae sedis</taxon>
        <taxon>Zoopagomycota</taxon>
        <taxon>Kickxellomycotina</taxon>
        <taxon>Harpellomycetes</taxon>
        <taxon>Harpellales</taxon>
        <taxon>Legeriomycetaceae</taxon>
        <taxon>Smittium</taxon>
    </lineage>
</organism>
<reference evidence="1 2" key="1">
    <citation type="journal article" date="2018" name="MBio">
        <title>Comparative Genomics Reveals the Core Gene Toolbox for the Fungus-Insect Symbiosis.</title>
        <authorList>
            <person name="Wang Y."/>
            <person name="Stata M."/>
            <person name="Wang W."/>
            <person name="Stajich J.E."/>
            <person name="White M.M."/>
            <person name="Moncalvo J.M."/>
        </authorList>
    </citation>
    <scope>NUCLEOTIDE SEQUENCE [LARGE SCALE GENOMIC DNA]</scope>
    <source>
        <strain evidence="1 2">SWE-8-4</strain>
    </source>
</reference>
<dbReference type="AlphaFoldDB" id="A0A2T9YLZ3"/>
<accession>A0A2T9YLZ3</accession>
<dbReference type="OrthoDB" id="1939598at2759"/>
<dbReference type="STRING" id="133385.A0A2T9YLZ3"/>
<dbReference type="Proteomes" id="UP000245383">
    <property type="component" value="Unassembled WGS sequence"/>
</dbReference>